<dbReference type="STRING" id="542762.A0A4S4DYK7"/>
<name>A0A4S4DYK7_CAMSN</name>
<organism evidence="1 2">
    <name type="scientific">Camellia sinensis var. sinensis</name>
    <name type="common">China tea</name>
    <dbReference type="NCBI Taxonomy" id="542762"/>
    <lineage>
        <taxon>Eukaryota</taxon>
        <taxon>Viridiplantae</taxon>
        <taxon>Streptophyta</taxon>
        <taxon>Embryophyta</taxon>
        <taxon>Tracheophyta</taxon>
        <taxon>Spermatophyta</taxon>
        <taxon>Magnoliopsida</taxon>
        <taxon>eudicotyledons</taxon>
        <taxon>Gunneridae</taxon>
        <taxon>Pentapetalae</taxon>
        <taxon>asterids</taxon>
        <taxon>Ericales</taxon>
        <taxon>Theaceae</taxon>
        <taxon>Camellia</taxon>
    </lineage>
</organism>
<dbReference type="EMBL" id="SDRB02009258">
    <property type="protein sequence ID" value="THG08538.1"/>
    <property type="molecule type" value="Genomic_DNA"/>
</dbReference>
<keyword evidence="2" id="KW-1185">Reference proteome</keyword>
<protein>
    <submittedName>
        <fullName evidence="1">Uncharacterized protein</fullName>
    </submittedName>
</protein>
<accession>A0A4S4DYK7</accession>
<sequence>MWEITSSSFGCYCSVIAHYLHTWERVLTICICGRYFKFLWMLLLTVCKGEVENEEVRKVEVKKCCRRFSNWVSTQTARVAWATARVASLALLHFAFCSHKRPDPLHERPGHRTCVHTSIDLFFVVFCLPKMQNQADWQPGIQKGAADWDENWDKFEDEGNLKPRCASCCNSNELLPLPSFTFVKELTLDVENVVAPP</sequence>
<gene>
    <name evidence="1" type="ORF">TEA_005077</name>
</gene>
<dbReference type="Proteomes" id="UP000306102">
    <property type="component" value="Unassembled WGS sequence"/>
</dbReference>
<reference evidence="1 2" key="1">
    <citation type="journal article" date="2018" name="Proc. Natl. Acad. Sci. U.S.A.">
        <title>Draft genome sequence of Camellia sinensis var. sinensis provides insights into the evolution of the tea genome and tea quality.</title>
        <authorList>
            <person name="Wei C."/>
            <person name="Yang H."/>
            <person name="Wang S."/>
            <person name="Zhao J."/>
            <person name="Liu C."/>
            <person name="Gao L."/>
            <person name="Xia E."/>
            <person name="Lu Y."/>
            <person name="Tai Y."/>
            <person name="She G."/>
            <person name="Sun J."/>
            <person name="Cao H."/>
            <person name="Tong W."/>
            <person name="Gao Q."/>
            <person name="Li Y."/>
            <person name="Deng W."/>
            <person name="Jiang X."/>
            <person name="Wang W."/>
            <person name="Chen Q."/>
            <person name="Zhang S."/>
            <person name="Li H."/>
            <person name="Wu J."/>
            <person name="Wang P."/>
            <person name="Li P."/>
            <person name="Shi C."/>
            <person name="Zheng F."/>
            <person name="Jian J."/>
            <person name="Huang B."/>
            <person name="Shan D."/>
            <person name="Shi M."/>
            <person name="Fang C."/>
            <person name="Yue Y."/>
            <person name="Li F."/>
            <person name="Li D."/>
            <person name="Wei S."/>
            <person name="Han B."/>
            <person name="Jiang C."/>
            <person name="Yin Y."/>
            <person name="Xia T."/>
            <person name="Zhang Z."/>
            <person name="Bennetzen J.L."/>
            <person name="Zhao S."/>
            <person name="Wan X."/>
        </authorList>
    </citation>
    <scope>NUCLEOTIDE SEQUENCE [LARGE SCALE GENOMIC DNA]</scope>
    <source>
        <strain evidence="2">cv. Shuchazao</strain>
        <tissue evidence="1">Leaf</tissue>
    </source>
</reference>
<dbReference type="AlphaFoldDB" id="A0A4S4DYK7"/>
<comment type="caution">
    <text evidence="1">The sequence shown here is derived from an EMBL/GenBank/DDBJ whole genome shotgun (WGS) entry which is preliminary data.</text>
</comment>
<proteinExistence type="predicted"/>
<evidence type="ECO:0000313" key="2">
    <source>
        <dbReference type="Proteomes" id="UP000306102"/>
    </source>
</evidence>
<evidence type="ECO:0000313" key="1">
    <source>
        <dbReference type="EMBL" id="THG08538.1"/>
    </source>
</evidence>